<protein>
    <recommendedName>
        <fullName evidence="3">Polyketide cyclase</fullName>
    </recommendedName>
</protein>
<comment type="caution">
    <text evidence="1">The sequence shown here is derived from an EMBL/GenBank/DDBJ whole genome shotgun (WGS) entry which is preliminary data.</text>
</comment>
<dbReference type="EMBL" id="SDHZ01000001">
    <property type="protein sequence ID" value="RXK86424.1"/>
    <property type="molecule type" value="Genomic_DNA"/>
</dbReference>
<evidence type="ECO:0008006" key="3">
    <source>
        <dbReference type="Google" id="ProtNLM"/>
    </source>
</evidence>
<reference evidence="1 2" key="1">
    <citation type="submission" date="2019-01" db="EMBL/GenBank/DDBJ databases">
        <title>Filimonas sp. strain TTM-71.</title>
        <authorList>
            <person name="Chen W.-M."/>
        </authorList>
    </citation>
    <scope>NUCLEOTIDE SEQUENCE [LARGE SCALE GENOMIC DNA]</scope>
    <source>
        <strain evidence="1 2">TTM-71</strain>
    </source>
</reference>
<keyword evidence="2" id="KW-1185">Reference proteome</keyword>
<proteinExistence type="predicted"/>
<dbReference type="AlphaFoldDB" id="A0A4Q1DAI6"/>
<organism evidence="1 2">
    <name type="scientific">Filimonas effusa</name>
    <dbReference type="NCBI Taxonomy" id="2508721"/>
    <lineage>
        <taxon>Bacteria</taxon>
        <taxon>Pseudomonadati</taxon>
        <taxon>Bacteroidota</taxon>
        <taxon>Chitinophagia</taxon>
        <taxon>Chitinophagales</taxon>
        <taxon>Chitinophagaceae</taxon>
        <taxon>Filimonas</taxon>
    </lineage>
</organism>
<accession>A0A4Q1DAI6</accession>
<name>A0A4Q1DAI6_9BACT</name>
<gene>
    <name evidence="1" type="ORF">ESB13_06355</name>
</gene>
<dbReference type="SUPFAM" id="SSF55961">
    <property type="entry name" value="Bet v1-like"/>
    <property type="match status" value="1"/>
</dbReference>
<evidence type="ECO:0000313" key="1">
    <source>
        <dbReference type="EMBL" id="RXK86424.1"/>
    </source>
</evidence>
<sequence length="184" mass="20279">MKLLKLALISFLVLFVVATLIGLMLPSTVVVSRAVDINRKDPGRIRQEINTLSRWPNWIEGIQANGFKLTSADSIGKGASGYVNGNNIQIIRATDTAIVSEWMGKGGFRQEAVMNIITNPSHAVTTVQWSFTQHIKWYPWERLGSMMNDKILGPVMEKSLANLKTLAENSANETVQQGGEAIIP</sequence>
<dbReference type="OrthoDB" id="9807923at2"/>
<evidence type="ECO:0000313" key="2">
    <source>
        <dbReference type="Proteomes" id="UP000290545"/>
    </source>
</evidence>
<dbReference type="RefSeq" id="WP_129002174.1">
    <property type="nucleotide sequence ID" value="NZ_SDHZ01000001.1"/>
</dbReference>
<dbReference type="Proteomes" id="UP000290545">
    <property type="component" value="Unassembled WGS sequence"/>
</dbReference>